<feature type="transmembrane region" description="Helical" evidence="1">
    <location>
        <begin position="79"/>
        <end position="97"/>
    </location>
</feature>
<evidence type="ECO:0000256" key="1">
    <source>
        <dbReference type="SAM" id="Phobius"/>
    </source>
</evidence>
<accession>A0A3G4VF63</accession>
<reference evidence="2 3" key="1">
    <citation type="submission" date="2018-11" db="EMBL/GenBank/DDBJ databases">
        <title>Complete Genome Sequence of Vbrio mediterranei 117-T6: a Potential Pathogen Bacteria Isolated from the Conchocelis of Pyropia.</title>
        <authorList>
            <person name="Liu Q."/>
        </authorList>
    </citation>
    <scope>NUCLEOTIDE SEQUENCE [LARGE SCALE GENOMIC DNA]</scope>
    <source>
        <strain evidence="2 3">117-T6</strain>
    </source>
</reference>
<proteinExistence type="predicted"/>
<dbReference type="Proteomes" id="UP000279760">
    <property type="component" value="Chromosome 2"/>
</dbReference>
<dbReference type="AlphaFoldDB" id="A0A3G4VF63"/>
<keyword evidence="1" id="KW-0812">Transmembrane</keyword>
<sequence length="150" mass="17837">MTHIKSIFACVLFIIASVIFFNWAYNYTVNFSYPENGYRALYKEYTSDGLITKQEDIELKALYEESWSSGSFDDDARRYYLYCIAFMLLHILVIVIMHLDKVIQKHIIVLISVFSLFCIGYQWELVFLWMLLFYIACFLREKVLDKRIGS</sequence>
<dbReference type="RefSeq" id="WP_124941414.1">
    <property type="nucleotide sequence ID" value="NZ_CP033578.1"/>
</dbReference>
<organism evidence="2 3">
    <name type="scientific">Vibrio mediterranei</name>
    <dbReference type="NCBI Taxonomy" id="689"/>
    <lineage>
        <taxon>Bacteria</taxon>
        <taxon>Pseudomonadati</taxon>
        <taxon>Pseudomonadota</taxon>
        <taxon>Gammaproteobacteria</taxon>
        <taxon>Vibrionales</taxon>
        <taxon>Vibrionaceae</taxon>
        <taxon>Vibrio</taxon>
    </lineage>
</organism>
<keyword evidence="1" id="KW-1133">Transmembrane helix</keyword>
<protein>
    <submittedName>
        <fullName evidence="2">Uncharacterized protein</fullName>
    </submittedName>
</protein>
<name>A0A3G4VF63_9VIBR</name>
<dbReference type="EMBL" id="CP033578">
    <property type="protein sequence ID" value="AYV23403.1"/>
    <property type="molecule type" value="Genomic_DNA"/>
</dbReference>
<keyword evidence="1" id="KW-0472">Membrane</keyword>
<evidence type="ECO:0000313" key="2">
    <source>
        <dbReference type="EMBL" id="AYV23403.1"/>
    </source>
</evidence>
<feature type="transmembrane region" description="Helical" evidence="1">
    <location>
        <begin position="7"/>
        <end position="25"/>
    </location>
</feature>
<feature type="transmembrane region" description="Helical" evidence="1">
    <location>
        <begin position="109"/>
        <end position="136"/>
    </location>
</feature>
<gene>
    <name evidence="2" type="ORF">ECB94_19095</name>
</gene>
<evidence type="ECO:0000313" key="3">
    <source>
        <dbReference type="Proteomes" id="UP000279760"/>
    </source>
</evidence>